<dbReference type="GO" id="GO:0005737">
    <property type="term" value="C:cytoplasm"/>
    <property type="evidence" value="ECO:0007669"/>
    <property type="project" value="TreeGrafter"/>
</dbReference>
<dbReference type="Pfam" id="PF05368">
    <property type="entry name" value="NmrA"/>
    <property type="match status" value="1"/>
</dbReference>
<feature type="domain" description="NmrA-like" evidence="1">
    <location>
        <begin position="1"/>
        <end position="269"/>
    </location>
</feature>
<comment type="caution">
    <text evidence="2">The sequence shown here is derived from an EMBL/GenBank/DDBJ whole genome shotgun (WGS) entry which is preliminary data.</text>
</comment>
<sequence>MTKTVLVLGANGRLGRAAVLAFAAAGWQVRAQLRRAPRAALPAGVQLVQCDALDVPALTAAGQGAQVIVHALNPDYTRWATLLPPQTAAVLAVARATGATLMLPGNVYNFGHQLPAVLTEDTPFVANHPKAAQRIALEAALAEAAASGVRSIVLRAGDFLGDAGTWIDLAMAKDLARGRFTHMGPADLPHAWAWLPDLAQTFVAVAERRASLPPHAVLHVPGLTLTGAQLQRAFEAALGRPLRARRFPWPLLRLAAPFWPMGRALVEMRHLWQRPHQLDGTRLRALLGGDLPQTPLDSVVRQCLAGLPQPPGLPALA</sequence>
<dbReference type="PANTHER" id="PTHR48079">
    <property type="entry name" value="PROTEIN YEEZ"/>
    <property type="match status" value="1"/>
</dbReference>
<dbReference type="InterPro" id="IPR036291">
    <property type="entry name" value="NAD(P)-bd_dom_sf"/>
</dbReference>
<dbReference type="SUPFAM" id="SSF51735">
    <property type="entry name" value="NAD(P)-binding Rossmann-fold domains"/>
    <property type="match status" value="1"/>
</dbReference>
<keyword evidence="3" id="KW-1185">Reference proteome</keyword>
<evidence type="ECO:0000259" key="1">
    <source>
        <dbReference type="Pfam" id="PF05368"/>
    </source>
</evidence>
<dbReference type="InterPro" id="IPR051783">
    <property type="entry name" value="NAD(P)-dependent_oxidoreduct"/>
</dbReference>
<dbReference type="EMBL" id="BJCL01000014">
    <property type="protein sequence ID" value="GCL65243.1"/>
    <property type="molecule type" value="Genomic_DNA"/>
</dbReference>
<accession>A0A480AV74</accession>
<reference evidence="3" key="1">
    <citation type="submission" date="2019-03" db="EMBL/GenBank/DDBJ databases">
        <title>Aquabacterium pictum sp.nov., the first bacteriochlorophyll a-containing freshwater bacterium in the genus Aquabacterium of the class Betaproteobacteria.</title>
        <authorList>
            <person name="Hirose S."/>
            <person name="Tank M."/>
            <person name="Hara E."/>
            <person name="Tamaki H."/>
            <person name="Takaichi S."/>
            <person name="Haruta S."/>
            <person name="Hanada S."/>
        </authorList>
    </citation>
    <scope>NUCLEOTIDE SEQUENCE [LARGE SCALE GENOMIC DNA]</scope>
    <source>
        <strain evidence="3">W35</strain>
    </source>
</reference>
<gene>
    <name evidence="2" type="ORF">AQPW35_43240</name>
</gene>
<evidence type="ECO:0000313" key="3">
    <source>
        <dbReference type="Proteomes" id="UP000301751"/>
    </source>
</evidence>
<protein>
    <submittedName>
        <fullName evidence="2">Oxidoreductase</fullName>
    </submittedName>
</protein>
<organism evidence="2 3">
    <name type="scientific">Pseudaquabacterium pictum</name>
    <dbReference type="NCBI Taxonomy" id="2315236"/>
    <lineage>
        <taxon>Bacteria</taxon>
        <taxon>Pseudomonadati</taxon>
        <taxon>Pseudomonadota</taxon>
        <taxon>Betaproteobacteria</taxon>
        <taxon>Burkholderiales</taxon>
        <taxon>Sphaerotilaceae</taxon>
        <taxon>Pseudaquabacterium</taxon>
    </lineage>
</organism>
<dbReference type="InterPro" id="IPR008030">
    <property type="entry name" value="NmrA-like"/>
</dbReference>
<dbReference type="Gene3D" id="3.40.50.720">
    <property type="entry name" value="NAD(P)-binding Rossmann-like Domain"/>
    <property type="match status" value="1"/>
</dbReference>
<dbReference type="AlphaFoldDB" id="A0A480AV74"/>
<evidence type="ECO:0000313" key="2">
    <source>
        <dbReference type="EMBL" id="GCL65243.1"/>
    </source>
</evidence>
<dbReference type="GO" id="GO:0004029">
    <property type="term" value="F:aldehyde dehydrogenase (NAD+) activity"/>
    <property type="evidence" value="ECO:0007669"/>
    <property type="project" value="TreeGrafter"/>
</dbReference>
<name>A0A480AV74_9BURK</name>
<dbReference type="PANTHER" id="PTHR48079:SF6">
    <property type="entry name" value="NAD(P)-BINDING DOMAIN-CONTAINING PROTEIN-RELATED"/>
    <property type="match status" value="1"/>
</dbReference>
<dbReference type="Proteomes" id="UP000301751">
    <property type="component" value="Unassembled WGS sequence"/>
</dbReference>
<proteinExistence type="predicted"/>
<dbReference type="RefSeq" id="WP_228027231.1">
    <property type="nucleotide sequence ID" value="NZ_BJCL01000014.1"/>
</dbReference>